<proteinExistence type="predicted"/>
<evidence type="ECO:0000313" key="4">
    <source>
        <dbReference type="Proteomes" id="UP000251942"/>
    </source>
</evidence>
<dbReference type="EMBL" id="LNYB01000080">
    <property type="protein sequence ID" value="KTC96705.1"/>
    <property type="molecule type" value="Genomic_DNA"/>
</dbReference>
<sequence length="344" mass="38967">MRLYYRADTRSPKTIFQHGFQSKNNFLNLYGDSWWQQGVRSANDRYSTSPKKAATDADMNNVVCLAKKLESAPLFPVCDQYHVDYDSEIYIYVMALPDAELPQDFNTPQPIDVFDMEALQVQQLEKIMSDSSVNPAMAGYVLSGHEAFAKNVPVQNIICAVKCKRSDFALTAGLPVFTKAADDAASYVVCQERYFEIGHEVFVNRNYTQDEQHKEAALDELRQVKAKGLQPTTRVPDALDHCGIGYDKRQIHTSTYFWQELTSLNFGIAFFSILESIYYAAIQLTKAMMRQSEQKPLEIVEDLPDSMQATQRKKTLSFYGRYFTTVGVATGQVDPMTAFAIAHL</sequence>
<evidence type="ECO:0000313" key="1">
    <source>
        <dbReference type="EMBL" id="KTC96705.1"/>
    </source>
</evidence>
<dbReference type="Proteomes" id="UP000054698">
    <property type="component" value="Unassembled WGS sequence"/>
</dbReference>
<protein>
    <submittedName>
        <fullName evidence="1">Uncharacterized protein</fullName>
    </submittedName>
</protein>
<reference evidence="2 4" key="2">
    <citation type="submission" date="2018-06" db="EMBL/GenBank/DDBJ databases">
        <authorList>
            <consortium name="Pathogen Informatics"/>
            <person name="Doyle S."/>
        </authorList>
    </citation>
    <scope>NUCLEOTIDE SEQUENCE [LARGE SCALE GENOMIC DNA]</scope>
    <source>
        <strain evidence="2 4">NCTC12022</strain>
    </source>
</reference>
<evidence type="ECO:0000313" key="3">
    <source>
        <dbReference type="Proteomes" id="UP000054698"/>
    </source>
</evidence>
<dbReference type="SUPFAM" id="SSF56399">
    <property type="entry name" value="ADP-ribosylation"/>
    <property type="match status" value="1"/>
</dbReference>
<dbReference type="PATRIC" id="fig|453.4.peg.1776"/>
<organism evidence="1 3">
    <name type="scientific">Legionella feeleii</name>
    <dbReference type="NCBI Taxonomy" id="453"/>
    <lineage>
        <taxon>Bacteria</taxon>
        <taxon>Pseudomonadati</taxon>
        <taxon>Pseudomonadota</taxon>
        <taxon>Gammaproteobacteria</taxon>
        <taxon>Legionellales</taxon>
        <taxon>Legionellaceae</taxon>
        <taxon>Legionella</taxon>
    </lineage>
</organism>
<gene>
    <name evidence="1" type="ORF">Lfee_1617</name>
    <name evidence="2" type="ORF">NCTC12022_01356</name>
</gene>
<dbReference type="OrthoDB" id="5636485at2"/>
<dbReference type="AlphaFoldDB" id="A0A0W0TMA6"/>
<dbReference type="Gene3D" id="3.90.210.10">
    <property type="entry name" value="Heat-Labile Enterotoxin, subunit A"/>
    <property type="match status" value="1"/>
</dbReference>
<dbReference type="Proteomes" id="UP000251942">
    <property type="component" value="Unassembled WGS sequence"/>
</dbReference>
<dbReference type="EMBL" id="UASS01000011">
    <property type="protein sequence ID" value="SPX60624.1"/>
    <property type="molecule type" value="Genomic_DNA"/>
</dbReference>
<name>A0A0W0TMA6_9GAMM</name>
<evidence type="ECO:0000313" key="2">
    <source>
        <dbReference type="EMBL" id="SPX60624.1"/>
    </source>
</evidence>
<dbReference type="RefSeq" id="WP_058445645.1">
    <property type="nucleotide sequence ID" value="NZ_CAAAHT010000003.1"/>
</dbReference>
<accession>A0A0W0TMA6</accession>
<reference evidence="1 3" key="1">
    <citation type="submission" date="2015-11" db="EMBL/GenBank/DDBJ databases">
        <title>Genomic analysis of 38 Legionella species identifies large and diverse effector repertoires.</title>
        <authorList>
            <person name="Burstein D."/>
            <person name="Amaro F."/>
            <person name="Zusman T."/>
            <person name="Lifshitz Z."/>
            <person name="Cohen O."/>
            <person name="Gilbert J.A."/>
            <person name="Pupko T."/>
            <person name="Shuman H.A."/>
            <person name="Segal G."/>
        </authorList>
    </citation>
    <scope>NUCLEOTIDE SEQUENCE [LARGE SCALE GENOMIC DNA]</scope>
    <source>
        <strain evidence="1 3">WO-44C</strain>
    </source>
</reference>
<keyword evidence="3" id="KW-1185">Reference proteome</keyword>